<dbReference type="AlphaFoldDB" id="Q55H32"/>
<evidence type="ECO:0000259" key="2">
    <source>
        <dbReference type="Pfam" id="PF00589"/>
    </source>
</evidence>
<dbReference type="Proteomes" id="UP000002195">
    <property type="component" value="Unassembled WGS sequence"/>
</dbReference>
<accession>Q55H32</accession>
<dbReference type="PhylomeDB" id="Q55H32"/>
<evidence type="ECO:0000313" key="3">
    <source>
        <dbReference type="EMBL" id="EAL73817.1"/>
    </source>
</evidence>
<dbReference type="PANTHER" id="PTHR31660">
    <property type="entry name" value="GAG-POL POLYPROTEIN-LIKE PROTEIN-RELATED"/>
    <property type="match status" value="1"/>
</dbReference>
<reference evidence="3 4" key="1">
    <citation type="journal article" date="2005" name="Nature">
        <title>The genome of the social amoeba Dictyostelium discoideum.</title>
        <authorList>
            <consortium name="The Dictyostelium discoideum Sequencing Consortium"/>
            <person name="Eichinger L."/>
            <person name="Pachebat J.A."/>
            <person name="Glockner G."/>
            <person name="Rajandream M.A."/>
            <person name="Sucgang R."/>
            <person name="Berriman M."/>
            <person name="Song J."/>
            <person name="Olsen R."/>
            <person name="Szafranski K."/>
            <person name="Xu Q."/>
            <person name="Tunggal B."/>
            <person name="Kummerfeld S."/>
            <person name="Madera M."/>
            <person name="Konfortov B.A."/>
            <person name="Rivero F."/>
            <person name="Bankier A.T."/>
            <person name="Lehmann R."/>
            <person name="Hamlin N."/>
            <person name="Davies R."/>
            <person name="Gaudet P."/>
            <person name="Fey P."/>
            <person name="Pilcher K."/>
            <person name="Chen G."/>
            <person name="Saunders D."/>
            <person name="Sodergren E."/>
            <person name="Davis P."/>
            <person name="Kerhornou A."/>
            <person name="Nie X."/>
            <person name="Hall N."/>
            <person name="Anjard C."/>
            <person name="Hemphill L."/>
            <person name="Bason N."/>
            <person name="Farbrother P."/>
            <person name="Desany B."/>
            <person name="Just E."/>
            <person name="Morio T."/>
            <person name="Rost R."/>
            <person name="Churcher C."/>
            <person name="Cooper J."/>
            <person name="Haydock S."/>
            <person name="van Driessche N."/>
            <person name="Cronin A."/>
            <person name="Goodhead I."/>
            <person name="Muzny D."/>
            <person name="Mourier T."/>
            <person name="Pain A."/>
            <person name="Lu M."/>
            <person name="Harper D."/>
            <person name="Lindsay R."/>
            <person name="Hauser H."/>
            <person name="James K."/>
            <person name="Quiles M."/>
            <person name="Madan Babu M."/>
            <person name="Saito T."/>
            <person name="Buchrieser C."/>
            <person name="Wardroper A."/>
            <person name="Felder M."/>
            <person name="Thangavelu M."/>
            <person name="Johnson D."/>
            <person name="Knights A."/>
            <person name="Loulseged H."/>
            <person name="Mungall K."/>
            <person name="Oliver K."/>
            <person name="Price C."/>
            <person name="Quail M.A."/>
            <person name="Urushihara H."/>
            <person name="Hernandez J."/>
            <person name="Rabbinowitsch E."/>
            <person name="Steffen D."/>
            <person name="Sanders M."/>
            <person name="Ma J."/>
            <person name="Kohara Y."/>
            <person name="Sharp S."/>
            <person name="Simmonds M."/>
            <person name="Spiegler S."/>
            <person name="Tivey A."/>
            <person name="Sugano S."/>
            <person name="White B."/>
            <person name="Walker D."/>
            <person name="Woodward J."/>
            <person name="Winckler T."/>
            <person name="Tanaka Y."/>
            <person name="Shaulsky G."/>
            <person name="Schleicher M."/>
            <person name="Weinstock G."/>
            <person name="Rosenthal A."/>
            <person name="Cox E.C."/>
            <person name="Chisholm R.L."/>
            <person name="Gibbs R."/>
            <person name="Loomis W.F."/>
            <person name="Platzer M."/>
            <person name="Kay R.R."/>
            <person name="Williams J."/>
            <person name="Dear P.H."/>
            <person name="Noegel A.A."/>
            <person name="Barrell B."/>
            <person name="Kuspa A."/>
        </authorList>
    </citation>
    <scope>NUCLEOTIDE SEQUENCE [LARGE SCALE GENOMIC DNA]</scope>
    <source>
        <strain evidence="3 4">AX4</strain>
    </source>
</reference>
<dbReference type="SUPFAM" id="SSF56349">
    <property type="entry name" value="DNA breaking-rejoining enzymes"/>
    <property type="match status" value="1"/>
</dbReference>
<dbReference type="SMR" id="Q55H32"/>
<dbReference type="Gene3D" id="1.10.443.10">
    <property type="entry name" value="Intergrase catalytic core"/>
    <property type="match status" value="1"/>
</dbReference>
<gene>
    <name evidence="3" type="ORF">DDB_G0267248</name>
</gene>
<organism evidence="3 4">
    <name type="scientific">Dictyostelium discoideum</name>
    <name type="common">Social amoeba</name>
    <dbReference type="NCBI Taxonomy" id="44689"/>
    <lineage>
        <taxon>Eukaryota</taxon>
        <taxon>Amoebozoa</taxon>
        <taxon>Evosea</taxon>
        <taxon>Eumycetozoa</taxon>
        <taxon>Dictyostelia</taxon>
        <taxon>Dictyosteliales</taxon>
        <taxon>Dictyosteliaceae</taxon>
        <taxon>Dictyostelium</taxon>
    </lineage>
</organism>
<dbReference type="GeneID" id="8615812"/>
<sequence length="220" mass="24508">MTGIHKLRPSSAKYKEIWDANQVFKHLSTIKVIPKYTYTALLNKTLVLCKMFGLARSSDLVKWSFKGLIITIDSIKGPVINAKEQRSGVVSILELTSLDDTNSQVCPVRHLATYLRASKGRRKPHSGDSVFIKNEGEPLQVNDINSIVLSTLSKSGIDIVKFKSHSTRSAMASLLLSNNVPFHVVKKMGRWKSNDTVDTFYDKRIIGEKSGGFLNTVQIS</sequence>
<dbReference type="OMA" id="IMKPSIC"/>
<keyword evidence="1" id="KW-0233">DNA recombination</keyword>
<feature type="domain" description="Tyr recombinase" evidence="2">
    <location>
        <begin position="120"/>
        <end position="201"/>
    </location>
</feature>
<dbReference type="FunCoup" id="Q55H32">
    <property type="interactions" value="4"/>
</dbReference>
<dbReference type="PaxDb" id="44689-DDB0216472"/>
<dbReference type="GO" id="GO:0006310">
    <property type="term" value="P:DNA recombination"/>
    <property type="evidence" value="ECO:0007669"/>
    <property type="project" value="UniProtKB-KW"/>
</dbReference>
<dbReference type="dictyBase" id="DDB_G0267248"/>
<dbReference type="HOGENOM" id="CLU_050293_3_0_1"/>
<dbReference type="GO" id="GO:0003677">
    <property type="term" value="F:DNA binding"/>
    <property type="evidence" value="ECO:0007669"/>
    <property type="project" value="InterPro"/>
</dbReference>
<dbReference type="Pfam" id="PF00589">
    <property type="entry name" value="Phage_integrase"/>
    <property type="match status" value="1"/>
</dbReference>
<dbReference type="PANTHER" id="PTHR31660:SF76">
    <property type="entry name" value="CORE-BINDING (CB) DOMAIN-CONTAINING PROTEIN-RELATED"/>
    <property type="match status" value="1"/>
</dbReference>
<protein>
    <recommendedName>
        <fullName evidence="2">Tyr recombinase domain-containing protein</fullName>
    </recommendedName>
</protein>
<proteinExistence type="predicted"/>
<dbReference type="InterPro" id="IPR013762">
    <property type="entry name" value="Integrase-like_cat_sf"/>
</dbReference>
<name>Q55H32_DICDI</name>
<comment type="caution">
    <text evidence="3">The sequence shown here is derived from an EMBL/GenBank/DDBJ whole genome shotgun (WGS) entry which is preliminary data.</text>
</comment>
<dbReference type="InParanoid" id="Q55H32"/>
<dbReference type="RefSeq" id="XP_647742.1">
    <property type="nucleotide sequence ID" value="XM_642650.1"/>
</dbReference>
<evidence type="ECO:0000256" key="1">
    <source>
        <dbReference type="ARBA" id="ARBA00023172"/>
    </source>
</evidence>
<dbReference type="KEGG" id="ddi:DDB_G0267248"/>
<dbReference type="InterPro" id="IPR002104">
    <property type="entry name" value="Integrase_catalytic"/>
</dbReference>
<evidence type="ECO:0000313" key="4">
    <source>
        <dbReference type="Proteomes" id="UP000002195"/>
    </source>
</evidence>
<keyword evidence="4" id="KW-1185">Reference proteome</keyword>
<dbReference type="EMBL" id="AAFI02000001">
    <property type="protein sequence ID" value="EAL73817.1"/>
    <property type="molecule type" value="Genomic_DNA"/>
</dbReference>
<dbReference type="VEuPathDB" id="AmoebaDB:DDB_G0267248"/>
<dbReference type="GO" id="GO:0015074">
    <property type="term" value="P:DNA integration"/>
    <property type="evidence" value="ECO:0007669"/>
    <property type="project" value="InterPro"/>
</dbReference>
<dbReference type="InterPro" id="IPR011010">
    <property type="entry name" value="DNA_brk_join_enz"/>
</dbReference>